<evidence type="ECO:0000313" key="1">
    <source>
        <dbReference type="EMBL" id="NBJ25132.1"/>
    </source>
</evidence>
<comment type="caution">
    <text evidence="1">The sequence shown here is derived from an EMBL/GenBank/DDBJ whole genome shotgun (WGS) entry which is preliminary data.</text>
</comment>
<dbReference type="RefSeq" id="WP_161725853.1">
    <property type="nucleotide sequence ID" value="NZ_JAAAXI010000025.1"/>
</dbReference>
<organism evidence="1 2">
    <name type="scientific">Microvirga arsenatis</name>
    <dbReference type="NCBI Taxonomy" id="2692265"/>
    <lineage>
        <taxon>Bacteria</taxon>
        <taxon>Pseudomonadati</taxon>
        <taxon>Pseudomonadota</taxon>
        <taxon>Alphaproteobacteria</taxon>
        <taxon>Hyphomicrobiales</taxon>
        <taxon>Methylobacteriaceae</taxon>
        <taxon>Microvirga</taxon>
    </lineage>
</organism>
<dbReference type="EMBL" id="JAAAXJ010000005">
    <property type="protein sequence ID" value="NBJ25132.1"/>
    <property type="molecule type" value="Genomic_DNA"/>
</dbReference>
<keyword evidence="2" id="KW-1185">Reference proteome</keyword>
<name>A0ABW9YXT6_9HYPH</name>
<gene>
    <name evidence="1" type="ORF">GR303_12310</name>
</gene>
<sequence length="91" mass="10088">MSLAQSTDRIANSTQEGSRIGDAFWIEWALFRNAARPNDEIRMLTVRAGTISGPILVRAPVTPELAQDLLQFAKRLAAAERLVLERPEVAQ</sequence>
<protein>
    <recommendedName>
        <fullName evidence="3">DUF3467 domain-containing protein</fullName>
    </recommendedName>
</protein>
<reference evidence="1 2" key="1">
    <citation type="submission" date="2020-01" db="EMBL/GenBank/DDBJ databases">
        <title>Microvirga sp. nov., an arsenate reduction bacterium isolated from Tibet hotspring sediments.</title>
        <authorList>
            <person name="Yuan C.-G."/>
        </authorList>
    </citation>
    <scope>NUCLEOTIDE SEQUENCE [LARGE SCALE GENOMIC DNA]</scope>
    <source>
        <strain evidence="1 2">SYSU G3D203</strain>
    </source>
</reference>
<proteinExistence type="predicted"/>
<accession>A0ABW9YXT6</accession>
<evidence type="ECO:0008006" key="3">
    <source>
        <dbReference type="Google" id="ProtNLM"/>
    </source>
</evidence>
<evidence type="ECO:0000313" key="2">
    <source>
        <dbReference type="Proteomes" id="UP000818323"/>
    </source>
</evidence>
<dbReference type="Proteomes" id="UP000818323">
    <property type="component" value="Unassembled WGS sequence"/>
</dbReference>